<comment type="subcellular location">
    <subcellularLocation>
        <location evidence="2">Chromosome</location>
    </subcellularLocation>
    <subcellularLocation>
        <location evidence="1 14">Nucleus</location>
    </subcellularLocation>
</comment>
<evidence type="ECO:0000256" key="2">
    <source>
        <dbReference type="ARBA" id="ARBA00004286"/>
    </source>
</evidence>
<keyword evidence="9" id="KW-0067">ATP-binding</keyword>
<dbReference type="GO" id="GO:0005654">
    <property type="term" value="C:nucleoplasm"/>
    <property type="evidence" value="ECO:0007669"/>
    <property type="project" value="UniProtKB-ARBA"/>
</dbReference>
<feature type="coiled-coil region" evidence="15">
    <location>
        <begin position="1007"/>
        <end position="1048"/>
    </location>
</feature>
<dbReference type="GO" id="GO:0030893">
    <property type="term" value="C:meiotic cohesin complex"/>
    <property type="evidence" value="ECO:0007669"/>
    <property type="project" value="TreeGrafter"/>
</dbReference>
<evidence type="ECO:0000313" key="19">
    <source>
        <dbReference type="Proteomes" id="UP000007635"/>
    </source>
</evidence>
<dbReference type="PANTHER" id="PTHR18937">
    <property type="entry name" value="STRUCTURAL MAINTENANCE OF CHROMOSOMES SMC FAMILY MEMBER"/>
    <property type="match status" value="1"/>
</dbReference>
<evidence type="ECO:0000256" key="12">
    <source>
        <dbReference type="ARBA" id="ARBA00023242"/>
    </source>
</evidence>
<evidence type="ECO:0000256" key="9">
    <source>
        <dbReference type="ARBA" id="ARBA00022840"/>
    </source>
</evidence>
<evidence type="ECO:0000256" key="8">
    <source>
        <dbReference type="ARBA" id="ARBA00022776"/>
    </source>
</evidence>
<dbReference type="PIRSF" id="PIRSF005719">
    <property type="entry name" value="SMC"/>
    <property type="match status" value="1"/>
</dbReference>
<dbReference type="Pfam" id="PF06470">
    <property type="entry name" value="SMC_hinge"/>
    <property type="match status" value="1"/>
</dbReference>
<evidence type="ECO:0000256" key="16">
    <source>
        <dbReference type="SAM" id="MobiDB-lite"/>
    </source>
</evidence>
<evidence type="ECO:0000256" key="1">
    <source>
        <dbReference type="ARBA" id="ARBA00004123"/>
    </source>
</evidence>
<keyword evidence="4" id="KW-0158">Chromosome</keyword>
<dbReference type="CDD" id="cd03275">
    <property type="entry name" value="ABC_SMC1_euk"/>
    <property type="match status" value="2"/>
</dbReference>
<dbReference type="InterPro" id="IPR024704">
    <property type="entry name" value="SMC"/>
</dbReference>
<feature type="region of interest" description="Disordered" evidence="16">
    <location>
        <begin position="1"/>
        <end position="22"/>
    </location>
</feature>
<feature type="coiled-coil region" evidence="15">
    <location>
        <begin position="173"/>
        <end position="474"/>
    </location>
</feature>
<dbReference type="SMART" id="SM00968">
    <property type="entry name" value="SMC_hinge"/>
    <property type="match status" value="1"/>
</dbReference>
<dbReference type="FunFam" id="3.30.70.1620:FF:000001">
    <property type="entry name" value="Structural maintenance of chromosomes 1B"/>
    <property type="match status" value="1"/>
</dbReference>
<dbReference type="InterPro" id="IPR027417">
    <property type="entry name" value="P-loop_NTPase"/>
</dbReference>
<protein>
    <recommendedName>
        <fullName evidence="14">Structural maintenance of chromosomes protein</fullName>
    </recommendedName>
</protein>
<accession>A0AAQ4QSU1</accession>
<dbReference type="GO" id="GO:0006281">
    <property type="term" value="P:DNA repair"/>
    <property type="evidence" value="ECO:0007669"/>
    <property type="project" value="UniProtKB-KW"/>
</dbReference>
<evidence type="ECO:0000256" key="15">
    <source>
        <dbReference type="SAM" id="Coils"/>
    </source>
</evidence>
<dbReference type="GO" id="GO:0005524">
    <property type="term" value="F:ATP binding"/>
    <property type="evidence" value="ECO:0007669"/>
    <property type="project" value="UniProtKB-KW"/>
</dbReference>
<evidence type="ECO:0000256" key="5">
    <source>
        <dbReference type="ARBA" id="ARBA00022618"/>
    </source>
</evidence>
<dbReference type="Gene3D" id="3.30.70.1620">
    <property type="match status" value="1"/>
</dbReference>
<dbReference type="Proteomes" id="UP000007635">
    <property type="component" value="Chromosome XII"/>
</dbReference>
<dbReference type="Gene3D" id="3.40.50.300">
    <property type="entry name" value="P-loop containing nucleotide triphosphate hydrolases"/>
    <property type="match status" value="2"/>
</dbReference>
<evidence type="ECO:0000256" key="4">
    <source>
        <dbReference type="ARBA" id="ARBA00022454"/>
    </source>
</evidence>
<dbReference type="InterPro" id="IPR010935">
    <property type="entry name" value="SMC_hinge"/>
</dbReference>
<dbReference type="GO" id="GO:0016887">
    <property type="term" value="F:ATP hydrolysis activity"/>
    <property type="evidence" value="ECO:0007669"/>
    <property type="project" value="InterPro"/>
</dbReference>
<dbReference type="InterPro" id="IPR036277">
    <property type="entry name" value="SMC_hinge_sf"/>
</dbReference>
<proteinExistence type="inferred from homology"/>
<evidence type="ECO:0000256" key="13">
    <source>
        <dbReference type="ARBA" id="ARBA00023306"/>
    </source>
</evidence>
<dbReference type="Ensembl" id="ENSGACT00000067053.1">
    <property type="protein sequence ID" value="ENSGACP00000053517.1"/>
    <property type="gene ID" value="ENSGACG00000008848.2"/>
</dbReference>
<evidence type="ECO:0000256" key="10">
    <source>
        <dbReference type="ARBA" id="ARBA00023054"/>
    </source>
</evidence>
<dbReference type="FunFam" id="3.40.50.300:FF:000564">
    <property type="entry name" value="Structural maintenance of chromosomes 1A"/>
    <property type="match status" value="1"/>
</dbReference>
<evidence type="ECO:0000256" key="11">
    <source>
        <dbReference type="ARBA" id="ARBA00023204"/>
    </source>
</evidence>
<dbReference type="FunFam" id="3.40.50.300:FF:000562">
    <property type="entry name" value="Structural maintenance of chromosomes protein"/>
    <property type="match status" value="1"/>
</dbReference>
<keyword evidence="12 14" id="KW-0539">Nucleus</keyword>
<dbReference type="SUPFAM" id="SSF52540">
    <property type="entry name" value="P-loop containing nucleoside triphosphate hydrolases"/>
    <property type="match status" value="2"/>
</dbReference>
<feature type="domain" description="SMC hinge" evidence="17">
    <location>
        <begin position="497"/>
        <end position="613"/>
    </location>
</feature>
<dbReference type="Gene3D" id="1.20.1060.20">
    <property type="match status" value="1"/>
</dbReference>
<dbReference type="Pfam" id="PF02463">
    <property type="entry name" value="SMC_N"/>
    <property type="match status" value="1"/>
</dbReference>
<keyword evidence="6" id="KW-0547">Nucleotide-binding</keyword>
<keyword evidence="13" id="KW-0131">Cell cycle</keyword>
<keyword evidence="5" id="KW-0132">Cell division</keyword>
<evidence type="ECO:0000256" key="7">
    <source>
        <dbReference type="ARBA" id="ARBA00022763"/>
    </source>
</evidence>
<dbReference type="AlphaFoldDB" id="A0AAQ4QSU1"/>
<dbReference type="SUPFAM" id="SSF75553">
    <property type="entry name" value="Smc hinge domain"/>
    <property type="match status" value="1"/>
</dbReference>
<sequence>MPACKGGVSENKAKKKAGSSGKSNLMDAISFVLAEKTSNLRVKTLKDLIHGAPVGKPAANRAFVSMVYQEDNGEERSFTRAIIGSSSEYRINNKVVGLPEYSEELEKLGILIKARNFLVFQGAVESIAMKNPKERTALFEEISRSGDLAQEYERRKKEMVKAEEDTQFNYHRKKNIAAERKEAKQEKEEAERYQRLKDEVARASVQLQLFKLYHNETEIEKLNKELGQRNKEIDKDRKRMDHVEEELKDKKKELGRLMREQQTIEKEIKEKDSELNQKRPQYIKAKENTSHKIKKLEAARKSLQNAQKMYKKRKGDMDELDKEMKAVELSKQDFEERMEEEAQSQGQDLTLEENQVKAYHRLKEEASKRAATLAQELEKFNRDQKADQDRLDLEERKKVETEAKIKQKIREIEENQKRIEKLEDYITTSRQSLDEQKRMEEELTEEVEMAKRRIDEINTELNQVMEQLGDARIDRQENSRQQRKAEIMESIKRLYPGSVYGRLIDLCQPTQKKYQIAVTKVLGKNMDAIIVDSEKTGRDCIQYIKEQRGEPETFLPLDYLEVKPTDEKLRELRGAKLVIDVIRYEPPHIKKALQYACGNALVCENVEDARRIAFGGPYRHKTVALDGTLFQKSGVISGGASDLKAKARRWDEKAVDKLKEKKEKLTEELKEQMKAKRKEAELRQVQSQAHGLQMRLKYSQSDLEQTKTRHLSLNMQEKSKLESELANFGPRINDIKRIIQSREMEITDLRDRMNLVEDEVFIEFCKEIGVRNIREFEEEKVKRQNEIAKKRLEFETQKTRLGIQVDYEKNQLKEDQEKVMMWEQTVKKDEAEIERLKKEEHRHMKIIDETMAQLQDLKNQHLTKKSEVNDKNHDMEEIRKKLGGANKELTHLQKEVTAIETKLEQKRSDRHNLLQACKMQDIRLPLRSGTMDDISQGEGSSQTEESSSQRTSSTVLAKEALIEIDYSNLSEDLKDALSEEEIKGETNTLQQRLNEQQSILQRISAPNMKAMEKLESVRDKFQETSDEFEAARKRAKKAKQAFEQIKKERFDRFNNCFESVATNIDEIYKALSRNSSAQAFLGPENPEEPYLDGINYNCVAPGKRFRPMDNLSGGEKTVAALALLFAIHSYKPAPFFVLDEIDAALDNTNIGKVANYIKDQSVLNFQAIVISLKEEFYTKADSLIGVYPEQGDCVISKVLTFDLSQYPDANPNPNE</sequence>
<dbReference type="InterPro" id="IPR003395">
    <property type="entry name" value="RecF/RecN/SMC_N"/>
</dbReference>
<keyword evidence="10 15" id="KW-0175">Coiled coil</keyword>
<dbReference type="GO" id="GO:0051301">
    <property type="term" value="P:cell division"/>
    <property type="evidence" value="ECO:0007669"/>
    <property type="project" value="UniProtKB-KW"/>
</dbReference>
<reference evidence="18" key="3">
    <citation type="submission" date="2025-09" db="UniProtKB">
        <authorList>
            <consortium name="Ensembl"/>
        </authorList>
    </citation>
    <scope>IDENTIFICATION</scope>
</reference>
<organism evidence="18 19">
    <name type="scientific">Gasterosteus aculeatus aculeatus</name>
    <name type="common">three-spined stickleback</name>
    <dbReference type="NCBI Taxonomy" id="481459"/>
    <lineage>
        <taxon>Eukaryota</taxon>
        <taxon>Metazoa</taxon>
        <taxon>Chordata</taxon>
        <taxon>Craniata</taxon>
        <taxon>Vertebrata</taxon>
        <taxon>Euteleostomi</taxon>
        <taxon>Actinopterygii</taxon>
        <taxon>Neopterygii</taxon>
        <taxon>Teleostei</taxon>
        <taxon>Neoteleostei</taxon>
        <taxon>Acanthomorphata</taxon>
        <taxon>Eupercaria</taxon>
        <taxon>Perciformes</taxon>
        <taxon>Cottioidei</taxon>
        <taxon>Gasterosteales</taxon>
        <taxon>Gasterosteidae</taxon>
        <taxon>Gasterosteus</taxon>
    </lineage>
</organism>
<dbReference type="GeneTree" id="ENSGT00940000155614"/>
<comment type="similarity">
    <text evidence="3">Belongs to the SMC family. SMC1 subfamily.</text>
</comment>
<evidence type="ECO:0000256" key="14">
    <source>
        <dbReference type="PIRNR" id="PIRNR005719"/>
    </source>
</evidence>
<keyword evidence="19" id="KW-1185">Reference proteome</keyword>
<evidence type="ECO:0000256" key="6">
    <source>
        <dbReference type="ARBA" id="ARBA00022741"/>
    </source>
</evidence>
<dbReference type="FunFam" id="1.20.1060.20:FF:000001">
    <property type="entry name" value="Structural maintenance of chromosomes 1A"/>
    <property type="match status" value="1"/>
</dbReference>
<feature type="compositionally biased region" description="Low complexity" evidence="16">
    <location>
        <begin position="936"/>
        <end position="954"/>
    </location>
</feature>
<reference evidence="18" key="2">
    <citation type="submission" date="2025-08" db="UniProtKB">
        <authorList>
            <consortium name="Ensembl"/>
        </authorList>
    </citation>
    <scope>IDENTIFICATION</scope>
</reference>
<evidence type="ECO:0000313" key="18">
    <source>
        <dbReference type="Ensembl" id="ENSGACP00000053517.1"/>
    </source>
</evidence>
<feature type="region of interest" description="Disordered" evidence="16">
    <location>
        <begin position="925"/>
        <end position="954"/>
    </location>
</feature>
<dbReference type="PANTHER" id="PTHR18937:SF170">
    <property type="entry name" value="STRUCTURAL MAINTENANCE OF CHROMOSOMES PROTEIN 1A"/>
    <property type="match status" value="1"/>
</dbReference>
<keyword evidence="11" id="KW-0234">DNA repair</keyword>
<reference evidence="18 19" key="1">
    <citation type="journal article" date="2021" name="G3 (Bethesda)">
        <title>Improved contiguity of the threespine stickleback genome using long-read sequencing.</title>
        <authorList>
            <person name="Nath S."/>
            <person name="Shaw D.E."/>
            <person name="White M.A."/>
        </authorList>
    </citation>
    <scope>NUCLEOTIDE SEQUENCE [LARGE SCALE GENOMIC DNA]</scope>
    <source>
        <strain evidence="18 19">Lake Benthic</strain>
    </source>
</reference>
<keyword evidence="7" id="KW-0227">DNA damage</keyword>
<keyword evidence="8" id="KW-0498">Mitosis</keyword>
<feature type="coiled-coil region" evidence="15">
    <location>
        <begin position="739"/>
        <end position="909"/>
    </location>
</feature>
<evidence type="ECO:0000259" key="17">
    <source>
        <dbReference type="SMART" id="SM00968"/>
    </source>
</evidence>
<dbReference type="GO" id="GO:0003677">
    <property type="term" value="F:DNA binding"/>
    <property type="evidence" value="ECO:0007669"/>
    <property type="project" value="TreeGrafter"/>
</dbReference>
<dbReference type="GO" id="GO:0007062">
    <property type="term" value="P:sister chromatid cohesion"/>
    <property type="evidence" value="ECO:0007669"/>
    <property type="project" value="InterPro"/>
</dbReference>
<evidence type="ECO:0000256" key="3">
    <source>
        <dbReference type="ARBA" id="ARBA00005597"/>
    </source>
</evidence>
<name>A0AAQ4QSU1_GASAC</name>
<dbReference type="InterPro" id="IPR028468">
    <property type="entry name" value="Smc1_ABC"/>
</dbReference>
<feature type="coiled-coil region" evidence="15">
    <location>
        <begin position="648"/>
        <end position="695"/>
    </location>
</feature>